<dbReference type="Gene3D" id="1.10.8.1220">
    <property type="match status" value="1"/>
</dbReference>
<dbReference type="FunFam" id="1.10.8.1220:FF:000001">
    <property type="entry name" value="Dynein axonemal heavy chain 5"/>
    <property type="match status" value="1"/>
</dbReference>
<dbReference type="FunFam" id="1.20.920.30:FF:000004">
    <property type="entry name" value="Dynein axonemal heavy chain 5"/>
    <property type="match status" value="1"/>
</dbReference>
<dbReference type="InterPro" id="IPR003593">
    <property type="entry name" value="AAA+_ATPase"/>
</dbReference>
<name>A0AAJ7SA64_9HYME</name>
<keyword evidence="10" id="KW-0969">Cilium</keyword>
<evidence type="ECO:0000256" key="4">
    <source>
        <dbReference type="ARBA" id="ARBA00022701"/>
    </source>
</evidence>
<dbReference type="PANTHER" id="PTHR46532:SF4">
    <property type="entry name" value="AAA+ ATPASE DOMAIN-CONTAINING PROTEIN"/>
    <property type="match status" value="1"/>
</dbReference>
<dbReference type="SMART" id="SM00382">
    <property type="entry name" value="AAA"/>
    <property type="match status" value="3"/>
</dbReference>
<keyword evidence="11" id="KW-0505">Motor protein</keyword>
<keyword evidence="8" id="KW-0243">Dynein</keyword>
<dbReference type="InterPro" id="IPR041589">
    <property type="entry name" value="DNAH3_AAA_lid_1"/>
</dbReference>
<dbReference type="Proteomes" id="UP000694925">
    <property type="component" value="Unplaced"/>
</dbReference>
<feature type="coiled-coil region" evidence="14">
    <location>
        <begin position="2899"/>
        <end position="2972"/>
    </location>
</feature>
<dbReference type="FunFam" id="3.40.50.300:FF:000044">
    <property type="entry name" value="Dynein heavy chain 5, axonemal"/>
    <property type="match status" value="1"/>
</dbReference>
<evidence type="ECO:0000256" key="7">
    <source>
        <dbReference type="ARBA" id="ARBA00022840"/>
    </source>
</evidence>
<dbReference type="Pfam" id="PF08385">
    <property type="entry name" value="DHC_N1"/>
    <property type="match status" value="1"/>
</dbReference>
<keyword evidence="13" id="KW-0966">Cell projection</keyword>
<dbReference type="Gene3D" id="1.20.58.1120">
    <property type="match status" value="1"/>
</dbReference>
<dbReference type="FunFam" id="3.10.490.20:FF:000003">
    <property type="entry name" value="Dynein heavy chain 5, axonemal"/>
    <property type="match status" value="1"/>
</dbReference>
<dbReference type="InterPro" id="IPR042222">
    <property type="entry name" value="Dynein_2_N"/>
</dbReference>
<comment type="subcellular location">
    <subcellularLocation>
        <location evidence="1">Cytoplasm</location>
        <location evidence="1">Cytoskeleton</location>
        <location evidence="1">Cilium axoneme</location>
    </subcellularLocation>
</comment>
<keyword evidence="3" id="KW-0963">Cytoplasm</keyword>
<dbReference type="FunFam" id="1.10.287.2620:FF:000003">
    <property type="entry name" value="Dynein, axonemal, heavy chain 5"/>
    <property type="match status" value="1"/>
</dbReference>
<organism evidence="17 18">
    <name type="scientific">Ceratina calcarata</name>
    <dbReference type="NCBI Taxonomy" id="156304"/>
    <lineage>
        <taxon>Eukaryota</taxon>
        <taxon>Metazoa</taxon>
        <taxon>Ecdysozoa</taxon>
        <taxon>Arthropoda</taxon>
        <taxon>Hexapoda</taxon>
        <taxon>Insecta</taxon>
        <taxon>Pterygota</taxon>
        <taxon>Neoptera</taxon>
        <taxon>Endopterygota</taxon>
        <taxon>Hymenoptera</taxon>
        <taxon>Apocrita</taxon>
        <taxon>Aculeata</taxon>
        <taxon>Apoidea</taxon>
        <taxon>Anthophila</taxon>
        <taxon>Apidae</taxon>
        <taxon>Ceratina</taxon>
        <taxon>Zadontomerus</taxon>
    </lineage>
</organism>
<dbReference type="Gene3D" id="1.20.140.100">
    <property type="entry name" value="Dynein heavy chain, N-terminal domain 2"/>
    <property type="match status" value="1"/>
</dbReference>
<keyword evidence="17" id="KW-1185">Reference proteome</keyword>
<dbReference type="Pfam" id="PF12775">
    <property type="entry name" value="AAA_7"/>
    <property type="match status" value="1"/>
</dbReference>
<dbReference type="FunFam" id="1.20.58.1120:FF:000004">
    <property type="entry name" value="Dynein axonemal heavy chain 5"/>
    <property type="match status" value="1"/>
</dbReference>
<evidence type="ECO:0000313" key="17">
    <source>
        <dbReference type="Proteomes" id="UP000694925"/>
    </source>
</evidence>
<dbReference type="Pfam" id="PF12780">
    <property type="entry name" value="AAA_8"/>
    <property type="match status" value="1"/>
</dbReference>
<evidence type="ECO:0000256" key="5">
    <source>
        <dbReference type="ARBA" id="ARBA00022737"/>
    </source>
</evidence>
<dbReference type="Pfam" id="PF03028">
    <property type="entry name" value="Dynein_heavy"/>
    <property type="match status" value="1"/>
</dbReference>
<dbReference type="InterPro" id="IPR024317">
    <property type="entry name" value="Dynein_heavy_chain_D4_dom"/>
</dbReference>
<feature type="domain" description="AAA+ ATPase" evidence="16">
    <location>
        <begin position="1932"/>
        <end position="2061"/>
    </location>
</feature>
<keyword evidence="12" id="KW-0206">Cytoskeleton</keyword>
<keyword evidence="6" id="KW-0547">Nucleotide-binding</keyword>
<feature type="region of interest" description="Disordered" evidence="15">
    <location>
        <begin position="82"/>
        <end position="113"/>
    </location>
</feature>
<dbReference type="GO" id="GO:0031514">
    <property type="term" value="C:motile cilium"/>
    <property type="evidence" value="ECO:0007669"/>
    <property type="project" value="UniProtKB-ARBA"/>
</dbReference>
<dbReference type="PANTHER" id="PTHR46532">
    <property type="entry name" value="MALE FERTILITY FACTOR KL5"/>
    <property type="match status" value="1"/>
</dbReference>
<dbReference type="Gene3D" id="1.10.287.2620">
    <property type="match status" value="1"/>
</dbReference>
<dbReference type="Pfam" id="PF18198">
    <property type="entry name" value="AAA_lid_11"/>
    <property type="match status" value="1"/>
</dbReference>
<feature type="coiled-coil region" evidence="14">
    <location>
        <begin position="3119"/>
        <end position="3167"/>
    </location>
</feature>
<dbReference type="GO" id="GO:0007018">
    <property type="term" value="P:microtubule-based movement"/>
    <property type="evidence" value="ECO:0007669"/>
    <property type="project" value="InterPro"/>
</dbReference>
<dbReference type="InterPro" id="IPR026983">
    <property type="entry name" value="DHC"/>
</dbReference>
<dbReference type="InterPro" id="IPR041228">
    <property type="entry name" value="Dynein_C"/>
</dbReference>
<dbReference type="Gene3D" id="1.20.920.30">
    <property type="match status" value="1"/>
</dbReference>
<dbReference type="GO" id="GO:0045505">
    <property type="term" value="F:dynein intermediate chain binding"/>
    <property type="evidence" value="ECO:0007669"/>
    <property type="project" value="InterPro"/>
</dbReference>
<dbReference type="GO" id="GO:0051959">
    <property type="term" value="F:dynein light intermediate chain binding"/>
    <property type="evidence" value="ECO:0007669"/>
    <property type="project" value="InterPro"/>
</dbReference>
<feature type="compositionally biased region" description="Low complexity" evidence="15">
    <location>
        <begin position="95"/>
        <end position="104"/>
    </location>
</feature>
<dbReference type="InterPro" id="IPR024743">
    <property type="entry name" value="Dynein_HC_stalk"/>
</dbReference>
<dbReference type="Gene3D" id="3.40.50.300">
    <property type="entry name" value="P-loop containing nucleotide triphosphate hydrolases"/>
    <property type="match status" value="5"/>
</dbReference>
<dbReference type="Pfam" id="PF17852">
    <property type="entry name" value="Dynein_AAA_lid"/>
    <property type="match status" value="1"/>
</dbReference>
<evidence type="ECO:0000313" key="18">
    <source>
        <dbReference type="RefSeq" id="XP_026673535.1"/>
    </source>
</evidence>
<dbReference type="SUPFAM" id="SSF52540">
    <property type="entry name" value="P-loop containing nucleoside triphosphate hydrolases"/>
    <property type="match status" value="4"/>
</dbReference>
<dbReference type="GeneID" id="108629981"/>
<feature type="domain" description="AAA+ ATPase" evidence="16">
    <location>
        <begin position="1653"/>
        <end position="1797"/>
    </location>
</feature>
<evidence type="ECO:0000256" key="12">
    <source>
        <dbReference type="ARBA" id="ARBA00023212"/>
    </source>
</evidence>
<keyword evidence="7" id="KW-0067">ATP-binding</keyword>
<sequence length="4314" mass="495469">MTETTEEARKRREECERKARRGEMDPRLEFAFQLLMNATELSRHEVMDHVFEGGMLDEINQLFLPHMRSTLVWYYQEVREPETSRPPETVQPKTSSSRSGASASLPKVKEQKEIKEPGKKKLFLTDGWQVPCTGTCIYMFRLNVAKQLPEEGFQKDLYTGVIDTKKVGIITAIQRVVEYVFMDALAHPGSEGEDNCPMIKSLLLPGLRSFCSALKVCEQVAQEGRIFEDGEALMGEVHNFEEAKAFVIRENAVNIVEERVKTWVKRLKDFMVESKQVKRENDTSGPQQELEYWKRRGAQFSQLVNKLQDHEIQMSLLCLQVARSKLIKDWVDAESEVTYCYNEAKDNAKFIQALEKCCHCLYLDDPIKMRDSLVSLLQTVRLIYSVSRYYNTSERTSSLMIKITNQMIVACRDYVTNRGRETVWGQDRAMARSKLKHCLRLNKAYRETYRLVRCSPAVTEQEFSFSETHVFGRFDSFCDRIRKILTMFELIQDYKSLFERRMEGLLLGEALDEAVKTFEEAEGIATTKAYDYLDPRNVEFDRDYDDFMGKTDALKENIGDIIEKNYADVWETLQGIRFLTRFEKVSEKIPLTKLDEKYNIVVKYCDREVDRILKLFKRQRDDPPLPRHMPAIAGRLTWANSLKVHLDELATSVSNHPVLKTLPLTMELEKRYNYALSVLSQYKSDIAEVWTHQNSWVIEDCLKRCLLVIDDKTGKIKVNLESRVVLLLREADCLAKLNLDIPIVALTILSKKDHFTVINDSLQLMIEEFVRTAKRVKLEVRPLLLPHLVKIASLLEPGLVSLTWTSPEWNEFYQNTKQQIKEFDILITRVHDVYDNRILRVLATMQKITLHSLPETDQPWSIEEFVEEIEEICRLAAVDLYRKNMMVEEAVEEVLELVKNAAENLKSVANSNQFNLFNIEENGEVEQAASQDWSLIWNLFDNPHQLLATPGSLPKGMQDMVLNAVSEMRRYYSRKVVDVLIKVTRSSLDAIRKRFIREFDPGMLSISLRGLTSNSWNQGYPRRNFADIVMRAQMQAAKKKQEEVEDPKVRRRRLYKILSEERPLFPVQEQNFHTMVMDNKEIMKLLSILNTCMQEFKPDLTEFINRWKPYKFLWKNERSIRELLHISLAEFEATLRKHSELEDLLATEPDMVIFGSSIAVSTEKLKYGLYTEIKGKAVNIEDINNELMEFQNRCRKLPKGLKEWPAFFALKKTIDDFNDMCPLLELMANKAMKPRHWHRIIDVTGYPFDLESEGFCLKNILEAPLLKYKEDIEDICISAMKEKDIEAKLRTVVNEWSSHELTFMTFNNRGELLLRGDTTAETIGQLEDSLMVLGSLMSNRYNAPFRKQIQQWLSDLSNTNEILERWLLVQNMWVYLEAVFVGGDIAKQLPKEAKRFSKIDKSWQKIMQRAHETPGVVPCCVGDDLLKQLLPHLQEQLELCQKSLSGQTRGIPLEKPVRAEGSVETWLTQLLQTSQQSLHSIIRQCYFMINDVNFNLLGFLDKMPAQVGLLGIQMIWTRDSESALAQARADKKIMTETNNRFLDLLNTLIDQTTRDLAKIERTKFETLITIHVHQRDIFDILCRMNVRSVNDFEWLKQCRFYFKEDLDKTSILITDVNFTYQNEYLGCTERLVITPLTDRCYITLAQALSMSMGGSPCGPAGTGKTETVKDMGKTLAKYVIVFNCSDQMDYRGLGRIYKGLAQSGSWGCFDEFNRIELPVLSVAAQQVAVVLAAKKEKKKQFVFTDGDLIDMCPELGIFITMNPGYAGRKELPENLKIQFRTVAMMVPDRQIIIRVKLASCGFLENITLARKFYTLYKLCEEQLTKQVHYDFGLRNILSVLRTLGASKRVNSKDSESTIVMRVLRDMNLSKLIDEDEPLFISLVADLFPNQALEKTSYPELEAAINEQVEDAGLVYHPPWVLKLIQLYETQRVRHGIMTLGPTGAGKSTCIHILMKALTQCGDFHREMRMNPKSITAAQMFGRLDVATNDWTDGIFSALWRKTLKLKEGEHVWMVLDGPVDSIWIENLNSVLDDNKTLTLANGDRLSMAPTCKIIFEPHNIDNASPATVSRNGMVYMSSSGLDWNPVVTAWLKSRTPLEQEVFEQCFADSFAQIYSWSTQALSMAINVLQCNVVQQMLYLLQGLVPPETPVEEQEDEEIEEESRQPMTMEHLKRFYIFSLIWGLGALLETLDRQKYDSYLRSNFENLDLPTSEKYLDAKVFDFYVTEKGKWDTWTSMVPHYVYPEYSTPDYSNVLVPIPDNVRIQYLIDLIGRQDRAVLLIGEQGSAKTVMMKSYMKKANPETTLNRSFNFSSATSPYQFQKTIESYVEKRLGSTFGPPGGKKMLIFIDDVNLPEINEWGDQVTNEIVRQTMDMKGFYSLEKPGDFTSIVDVTFLAAMCQPGGGRNDIPSRLKRQFCIFNCTLPTEASIDRIFSVLGEGHYNAKRGFSVEVRALVKKMVPLTRILWERTRSKLLPTPAKFHYVFSLRDLSRIWQGMVGTLSTVIDKESVLMLLWKHECSRVFSDRFTVQADKDWFEKEIVKIVKEMLGQGYVDMLGKSPAFVDFMRDAPEPTGEEGEDADVELPKVYEPVYEDQVLRDRLEMFLSQFNEMQRGCGMDLVFFPDAMLHLVKISRVIRHPKGNVMLVGVGGSGKQSLTKLSSFIAGYKTFQITLTRSYNVANFLEDLRYLYRTCGAQGKGTTFIFTDLDIKEEGFLEYLNNILSSGVISNLFTRDEQQEIISELTPILRRENPKRSINNELVTDFFLQRTCQNLHVVFCFSPVGEKFRNRAQRFPALISGCTIDWFQPWPKDALILVAKHFLHDFNIACSSEVKSELVNALGSIQDIVSITSSEYFQRFRRATHVTPKSYLNFIGGYKNIYRSKQHELGEGAKRMDTGLAKLEEASVSVEILKRDLAMMEKDLVQASEKAETVLLEVTESAMQAEAFKNQVQKVKEKAEQLVACIAEEKALAEQKLEAAKPALEEAEAALNTIKPAHIATVRKLGRPPHLIMRIMDCVLILFQRKIGSVVPDTAAPCPKPSWAESLKLMASTTFLLQLQNYPKDIINNEMVELLQPYFKMEDYNMETARRVCGDVAGLLSWTKAMAFFHSVNKEVLPLKANLALQEARLKVAMEDLANAERELSEREMALQAVKEQYDSAVSEKQRLTEAANVCLRKMTAATALINGLGGEKIRWTEQSSEFKIQLGRLVGDVLLATGFLSYCGPYNQQYRNSLVSSWMNILATKSIPFTKDLNITNMLVDSATTSEWTLQGLPNDELSVQNALIVTKSSSYPLLVDPQNQGKMWIKNKECMNELQITSLNHKYFRTHLEDSLSLGRPLLIEDIAEELDPVLDNVLEKNFIKSGSIEKVIVGDKECDVMPGFMLYITTKLPNPAYSPEISAKTSIIDFTVTMLGLEDQLLGRVILMEKADLEAERVALFESVMTNQRTMKELEGTLLHRLTSFEGSLVDDEALINVLRETKVTAESVNEKLKVSALTEKKITLAREEFRAVASRGSILYFLIVEMSNVNVMYQNSLRQFLTIFDNSITKSTKSPITNERINIILRHLTYEVWAFTLRSLYERHKSLFTLMLAMKIDCHRGAISHAEFNAFIKGGASLDLNAVAPKPFRWILDITWLNLVEISKLEMFSNILTEIEFSEREWRVWYEKEKPEEEELPCGYQKRLDVFKKLLLIRSWSPDRTLSQAKNYVIESLGKEYGETKILDLEATWSESEVRTPLICILSIGSDPSPQITALAKQKSIQLRSVSMGQGQEFHARRLISDAMNNGSWVLLQNIHLSLPFCTEVMDALVETETVHEAFRLWMTTEVHSQFPIGLLQMAIKFTNEPPQGIRASLKRTYQGVTQDMLDYSTQSQWPPLLYAVAFLHTVVQERRKFGPLGWNIPYEFNQADFAASVQFVQNHLDDMDPKRGVSWPTVCYILGEVQYGGRVTDDFDKRLLTTFTHVWFCDVLLRPGFEFYRGYKVPQSKNLQGYLDYIDGLPAMDTPEVFGLHPNADITYQINTAKGILDTILSVQPKEGGAQGGETRENVVYRLADDMLAKLPKQYNSFEVKEALQRMGALLPMNIFLRQEIDRISRVINEVRRTLTDLKLAIDGTIVMSQGLRESLDAMYDARIPEKWLKISWESATLGFWYTELLERDHQFRQWCIHGRPKVFWMTGFFNPQGFLTAMRQEVTRAHKGWALDSVVLQNLITRFNKEDIKNQPQEGVYVHGLFLEGASLDRKTRKLVESKPKVLYEQMPVIYIYAINTTAGKDPKLYECPIYRKPQRTDSKYIGSIDFETDHNPRHWTLRGVALLCDIK</sequence>
<evidence type="ECO:0000256" key="8">
    <source>
        <dbReference type="ARBA" id="ARBA00023017"/>
    </source>
</evidence>
<dbReference type="Pfam" id="PF18199">
    <property type="entry name" value="Dynein_C"/>
    <property type="match status" value="1"/>
</dbReference>
<evidence type="ECO:0000256" key="15">
    <source>
        <dbReference type="SAM" id="MobiDB-lite"/>
    </source>
</evidence>
<dbReference type="CTD" id="41171"/>
<evidence type="ECO:0000256" key="10">
    <source>
        <dbReference type="ARBA" id="ARBA00023069"/>
    </source>
</evidence>
<dbReference type="Pfam" id="PF12777">
    <property type="entry name" value="MT"/>
    <property type="match status" value="1"/>
</dbReference>
<evidence type="ECO:0000256" key="14">
    <source>
        <dbReference type="SAM" id="Coils"/>
    </source>
</evidence>
<dbReference type="InterPro" id="IPR041658">
    <property type="entry name" value="AAA_lid_11"/>
</dbReference>
<dbReference type="GO" id="GO:0005858">
    <property type="term" value="C:axonemal dynein complex"/>
    <property type="evidence" value="ECO:0007669"/>
    <property type="project" value="TreeGrafter"/>
</dbReference>
<evidence type="ECO:0000256" key="3">
    <source>
        <dbReference type="ARBA" id="ARBA00022490"/>
    </source>
</evidence>
<reference evidence="18" key="1">
    <citation type="submission" date="2025-08" db="UniProtKB">
        <authorList>
            <consortium name="RefSeq"/>
        </authorList>
    </citation>
    <scope>IDENTIFICATION</scope>
    <source>
        <tissue evidence="18">Whole body</tissue>
    </source>
</reference>
<dbReference type="Pfam" id="PF17857">
    <property type="entry name" value="AAA_lid_1"/>
    <property type="match status" value="1"/>
</dbReference>
<evidence type="ECO:0000256" key="2">
    <source>
        <dbReference type="ARBA" id="ARBA00008887"/>
    </source>
</evidence>
<evidence type="ECO:0000256" key="13">
    <source>
        <dbReference type="ARBA" id="ARBA00023273"/>
    </source>
</evidence>
<dbReference type="InterPro" id="IPR004273">
    <property type="entry name" value="Dynein_heavy_D6_P-loop"/>
</dbReference>
<feature type="domain" description="AAA+ ATPase" evidence="16">
    <location>
        <begin position="2273"/>
        <end position="2421"/>
    </location>
</feature>
<protein>
    <submittedName>
        <fullName evidence="18">Dynein heavy chain 5, axonemal</fullName>
    </submittedName>
</protein>
<evidence type="ECO:0000256" key="6">
    <source>
        <dbReference type="ARBA" id="ARBA00022741"/>
    </source>
</evidence>
<dbReference type="FunFam" id="3.40.50.300:FF:000049">
    <property type="entry name" value="Dynein, axonemal, heavy chain 5"/>
    <property type="match status" value="1"/>
</dbReference>
<dbReference type="GO" id="GO:0005874">
    <property type="term" value="C:microtubule"/>
    <property type="evidence" value="ECO:0007669"/>
    <property type="project" value="UniProtKB-KW"/>
</dbReference>
<comment type="similarity">
    <text evidence="2">Belongs to the dynein heavy chain family.</text>
</comment>
<dbReference type="InterPro" id="IPR043157">
    <property type="entry name" value="Dynein_AAA1S"/>
</dbReference>
<dbReference type="FunFam" id="1.20.1270.280:FF:000002">
    <property type="entry name" value="Dynein heavy chain 5, axonemal"/>
    <property type="match status" value="1"/>
</dbReference>
<dbReference type="GO" id="GO:0008569">
    <property type="term" value="F:minus-end-directed microtubule motor activity"/>
    <property type="evidence" value="ECO:0007669"/>
    <property type="project" value="InterPro"/>
</dbReference>
<proteinExistence type="inferred from homology"/>
<dbReference type="FunFam" id="1.10.8.720:FF:000004">
    <property type="entry name" value="Dynein heavy chain 5, axonemal"/>
    <property type="match status" value="1"/>
</dbReference>
<dbReference type="FunFam" id="1.10.8.710:FF:000003">
    <property type="entry name" value="Dynein axonemal heavy chain 5"/>
    <property type="match status" value="1"/>
</dbReference>
<dbReference type="InterPro" id="IPR013602">
    <property type="entry name" value="Dynein_heavy_linker"/>
</dbReference>
<dbReference type="InterPro" id="IPR042219">
    <property type="entry name" value="AAA_lid_11_sf"/>
</dbReference>
<feature type="region of interest" description="Disordered" evidence="15">
    <location>
        <begin position="1"/>
        <end position="21"/>
    </location>
</feature>
<dbReference type="GO" id="GO:0005524">
    <property type="term" value="F:ATP binding"/>
    <property type="evidence" value="ECO:0007669"/>
    <property type="project" value="UniProtKB-KW"/>
</dbReference>
<dbReference type="KEGG" id="ccal:108629981"/>
<dbReference type="FunFam" id="3.40.50.300:FF:000320">
    <property type="entry name" value="Dynein, axonemal, heavy chain 5"/>
    <property type="match status" value="1"/>
</dbReference>
<dbReference type="Gene3D" id="1.10.8.720">
    <property type="entry name" value="Region D6 of dynein motor"/>
    <property type="match status" value="1"/>
</dbReference>
<accession>A0AAJ7SA64</accession>
<evidence type="ECO:0000259" key="16">
    <source>
        <dbReference type="SMART" id="SM00382"/>
    </source>
</evidence>
<dbReference type="RefSeq" id="XP_026673535.1">
    <property type="nucleotide sequence ID" value="XM_026817734.1"/>
</dbReference>
<dbReference type="Gene3D" id="1.10.8.710">
    <property type="match status" value="1"/>
</dbReference>
<dbReference type="Pfam" id="PF08393">
    <property type="entry name" value="DHC_N2"/>
    <property type="match status" value="1"/>
</dbReference>
<evidence type="ECO:0000256" key="1">
    <source>
        <dbReference type="ARBA" id="ARBA00004430"/>
    </source>
</evidence>
<dbReference type="InterPro" id="IPR035706">
    <property type="entry name" value="AAA_9"/>
</dbReference>
<dbReference type="FunFam" id="1.20.140.100:FF:000003">
    <property type="entry name" value="Dynein, axonemal, heavy chain 5"/>
    <property type="match status" value="1"/>
</dbReference>
<keyword evidence="9 14" id="KW-0175">Coiled coil</keyword>
<evidence type="ECO:0000256" key="9">
    <source>
        <dbReference type="ARBA" id="ARBA00023054"/>
    </source>
</evidence>
<dbReference type="FunFam" id="3.40.50.300:FF:001221">
    <property type="entry name" value="Axonemal dynein heavy chain 8"/>
    <property type="match status" value="1"/>
</dbReference>
<dbReference type="Gene3D" id="1.20.1270.280">
    <property type="match status" value="1"/>
</dbReference>
<dbReference type="InterPro" id="IPR041466">
    <property type="entry name" value="Dynein_AAA5_ext"/>
</dbReference>
<dbReference type="FunFam" id="3.40.50.300:FF:002141">
    <property type="entry name" value="Dynein heavy chain"/>
    <property type="match status" value="1"/>
</dbReference>
<gene>
    <name evidence="18" type="primary">LOC108629981</name>
</gene>
<dbReference type="InterPro" id="IPR043160">
    <property type="entry name" value="Dynein_C_barrel"/>
</dbReference>
<dbReference type="Pfam" id="PF12781">
    <property type="entry name" value="AAA_9"/>
    <property type="match status" value="1"/>
</dbReference>
<dbReference type="Gene3D" id="6.10.140.1060">
    <property type="match status" value="1"/>
</dbReference>
<dbReference type="Gene3D" id="1.10.472.130">
    <property type="match status" value="1"/>
</dbReference>
<dbReference type="Gene3D" id="3.10.490.20">
    <property type="match status" value="1"/>
</dbReference>
<dbReference type="FunFam" id="3.40.50.300:FF:000543">
    <property type="entry name" value="Dynein axonemal heavy chain 5"/>
    <property type="match status" value="1"/>
</dbReference>
<evidence type="ECO:0000256" key="11">
    <source>
        <dbReference type="ARBA" id="ARBA00023175"/>
    </source>
</evidence>
<dbReference type="FunFam" id="1.20.920.20:FF:000004">
    <property type="entry name" value="Dynein axonemal heavy chain 5"/>
    <property type="match status" value="1"/>
</dbReference>
<dbReference type="InterPro" id="IPR013594">
    <property type="entry name" value="Dynein_heavy_tail"/>
</dbReference>
<dbReference type="Pfam" id="PF12774">
    <property type="entry name" value="AAA_6"/>
    <property type="match status" value="1"/>
</dbReference>
<keyword evidence="4" id="KW-0493">Microtubule</keyword>
<keyword evidence="5" id="KW-0677">Repeat</keyword>
<dbReference type="InterPro" id="IPR035699">
    <property type="entry name" value="AAA_6"/>
</dbReference>
<dbReference type="InterPro" id="IPR027417">
    <property type="entry name" value="P-loop_NTPase"/>
</dbReference>
<dbReference type="Gene3D" id="1.20.920.20">
    <property type="match status" value="1"/>
</dbReference>